<accession>A0A8J2FR89</accession>
<keyword evidence="3" id="KW-1185">Reference proteome</keyword>
<proteinExistence type="predicted"/>
<reference evidence="2" key="1">
    <citation type="submission" date="2021-02" db="EMBL/GenBank/DDBJ databases">
        <authorList>
            <person name="Cremers G."/>
            <person name="Picone N."/>
        </authorList>
    </citation>
    <scope>NUCLEOTIDE SEQUENCE</scope>
    <source>
        <strain evidence="2">PQ17</strain>
    </source>
</reference>
<comment type="caution">
    <text evidence="2">The sequence shown here is derived from an EMBL/GenBank/DDBJ whole genome shotgun (WGS) entry which is preliminary data.</text>
</comment>
<feature type="region of interest" description="Disordered" evidence="1">
    <location>
        <begin position="1"/>
        <end position="35"/>
    </location>
</feature>
<dbReference type="EMBL" id="CAJNOB010000001">
    <property type="protein sequence ID" value="CAF0689172.1"/>
    <property type="molecule type" value="Genomic_DNA"/>
</dbReference>
<sequence length="85" mass="9571">MERRARQHVGGEARLRTKEERRLLQGGLPDGERGRCEREGRWVTWVRRWLTGPIGMEKNRGDLAKAGIGPLGKLVARPLDGGFVP</sequence>
<dbReference type="RefSeq" id="WP_174581641.1">
    <property type="nucleotide sequence ID" value="NZ_CAJNOB010000001.1"/>
</dbReference>
<dbReference type="AlphaFoldDB" id="A0A8J2FR89"/>
<dbReference type="Proteomes" id="UP000663859">
    <property type="component" value="Unassembled WGS sequence"/>
</dbReference>
<evidence type="ECO:0000256" key="1">
    <source>
        <dbReference type="SAM" id="MobiDB-lite"/>
    </source>
</evidence>
<evidence type="ECO:0000313" key="2">
    <source>
        <dbReference type="EMBL" id="CAF0689172.1"/>
    </source>
</evidence>
<gene>
    <name evidence="2" type="ORF">MPNT_10134</name>
</gene>
<name>A0A8J2FR89_9BACT</name>
<evidence type="ECO:0000313" key="3">
    <source>
        <dbReference type="Proteomes" id="UP000663859"/>
    </source>
</evidence>
<protein>
    <submittedName>
        <fullName evidence="2">Uncharacterized protein</fullName>
    </submittedName>
</protein>
<organism evidence="2 3">
    <name type="scientific">Candidatus Methylacidithermus pantelleriae</name>
    <dbReference type="NCBI Taxonomy" id="2744239"/>
    <lineage>
        <taxon>Bacteria</taxon>
        <taxon>Pseudomonadati</taxon>
        <taxon>Verrucomicrobiota</taxon>
        <taxon>Methylacidiphilae</taxon>
        <taxon>Methylacidiphilales</taxon>
        <taxon>Methylacidiphilaceae</taxon>
        <taxon>Candidatus Methylacidithermus</taxon>
    </lineage>
</organism>
<feature type="compositionally biased region" description="Basic and acidic residues" evidence="1">
    <location>
        <begin position="1"/>
        <end position="23"/>
    </location>
</feature>